<reference evidence="3" key="1">
    <citation type="submission" date="2022-12" db="EMBL/GenBank/DDBJ databases">
        <title>Vibrio parahaemolyticus become highly virulent by producing novel Tc toxins.</title>
        <authorList>
            <person name="Yang F."/>
            <person name="You Y."/>
            <person name="Lai Q."/>
            <person name="Xu L."/>
            <person name="Li F."/>
        </authorList>
    </citation>
    <scope>NUCLEOTIDE SEQUENCE</scope>
    <source>
        <strain evidence="3">Vp-HL-202005</strain>
    </source>
</reference>
<sequence>MGEWSDYFEDFPEEAPQPPSAEEIAKEKLDAEIKAINADAFALIAETKRKAQEVAQEQKNKFLEFVDYCPQCGEKELNIYKLENETYLCECQDCGIYGSGCDFSSALHNTATSIGDGIDWRNGSLFKVSSK</sequence>
<evidence type="ECO:0000313" key="4">
    <source>
        <dbReference type="Proteomes" id="UP001156560"/>
    </source>
</evidence>
<feature type="region of interest" description="Disordered" evidence="1">
    <location>
        <begin position="1"/>
        <end position="22"/>
    </location>
</feature>
<evidence type="ECO:0000313" key="3">
    <source>
        <dbReference type="EMBL" id="WAT88938.1"/>
    </source>
</evidence>
<dbReference type="Proteomes" id="UP001253193">
    <property type="component" value="Unassembled WGS sequence"/>
</dbReference>
<dbReference type="AlphaFoldDB" id="A0AA47JDS8"/>
<feature type="compositionally biased region" description="Acidic residues" evidence="1">
    <location>
        <begin position="1"/>
        <end position="13"/>
    </location>
</feature>
<dbReference type="RefSeq" id="WP_024699538.1">
    <property type="nucleotide sequence ID" value="NZ_CP009982.1"/>
</dbReference>
<evidence type="ECO:0000256" key="1">
    <source>
        <dbReference type="SAM" id="MobiDB-lite"/>
    </source>
</evidence>
<reference evidence="2" key="2">
    <citation type="submission" date="2023-06" db="EMBL/GenBank/DDBJ databases">
        <title>Genomic Diversity of Vibrio spp. and Metagenomic Analysis of Pathogens in Florida Gulf Coastal Waters Following Hurricane Ian.</title>
        <authorList>
            <person name="Brumfield K.D."/>
        </authorList>
    </citation>
    <scope>NUCLEOTIDE SEQUENCE</scope>
    <source>
        <strain evidence="2">WBS2B-138</strain>
    </source>
</reference>
<accession>A0AA47JDS8</accession>
<gene>
    <name evidence="3" type="ORF">O1Q84_09610</name>
    <name evidence="2" type="ORF">QX249_27905</name>
</gene>
<dbReference type="Proteomes" id="UP001156560">
    <property type="component" value="Chromosome 1"/>
</dbReference>
<organism evidence="3 4">
    <name type="scientific">Vibrio parahaemolyticus</name>
    <dbReference type="NCBI Taxonomy" id="670"/>
    <lineage>
        <taxon>Bacteria</taxon>
        <taxon>Pseudomonadati</taxon>
        <taxon>Pseudomonadota</taxon>
        <taxon>Gammaproteobacteria</taxon>
        <taxon>Vibrionales</taxon>
        <taxon>Vibrionaceae</taxon>
        <taxon>Vibrio</taxon>
    </lineage>
</organism>
<protein>
    <submittedName>
        <fullName evidence="3">Uncharacterized protein</fullName>
    </submittedName>
</protein>
<name>A0AA47JDS8_VIBPH</name>
<evidence type="ECO:0000313" key="2">
    <source>
        <dbReference type="EMBL" id="MDS1824447.1"/>
    </source>
</evidence>
<proteinExistence type="predicted"/>
<dbReference type="EMBL" id="JAUHGG010000025">
    <property type="protein sequence ID" value="MDS1824447.1"/>
    <property type="molecule type" value="Genomic_DNA"/>
</dbReference>
<dbReference type="EMBL" id="CP114194">
    <property type="protein sequence ID" value="WAT88938.1"/>
    <property type="molecule type" value="Genomic_DNA"/>
</dbReference>